<evidence type="ECO:0000256" key="2">
    <source>
        <dbReference type="SAM" id="Phobius"/>
    </source>
</evidence>
<organism evidence="4 5">
    <name type="scientific">Stutzerimonas degradans</name>
    <dbReference type="NCBI Taxonomy" id="2968968"/>
    <lineage>
        <taxon>Bacteria</taxon>
        <taxon>Pseudomonadati</taxon>
        <taxon>Pseudomonadota</taxon>
        <taxon>Gammaproteobacteria</taxon>
        <taxon>Pseudomonadales</taxon>
        <taxon>Pseudomonadaceae</taxon>
        <taxon>Stutzerimonas</taxon>
    </lineage>
</organism>
<comment type="caution">
    <text evidence="4">The sequence shown here is derived from an EMBL/GenBank/DDBJ whole genome shotgun (WGS) entry which is preliminary data.</text>
</comment>
<evidence type="ECO:0000256" key="1">
    <source>
        <dbReference type="SAM" id="MobiDB-lite"/>
    </source>
</evidence>
<feature type="signal peptide" evidence="3">
    <location>
        <begin position="1"/>
        <end position="21"/>
    </location>
</feature>
<reference evidence="4 5" key="1">
    <citation type="submission" date="2018-01" db="EMBL/GenBank/DDBJ databases">
        <title>Denitrification phenotypes of diverse strains of Pseudomonas stutzeri.</title>
        <authorList>
            <person name="Milligan D.A."/>
            <person name="Bergaust L."/>
            <person name="Bakken L.R."/>
            <person name="Frostegard A."/>
        </authorList>
    </citation>
    <scope>NUCLEOTIDE SEQUENCE [LARGE SCALE GENOMIC DNA]</scope>
    <source>
        <strain evidence="4 5">DSM 50238</strain>
    </source>
</reference>
<accession>A0A1S8ET99</accession>
<dbReference type="Proteomes" id="UP000235881">
    <property type="component" value="Unassembled WGS sequence"/>
</dbReference>
<evidence type="ECO:0000313" key="4">
    <source>
        <dbReference type="EMBL" id="PNF75231.1"/>
    </source>
</evidence>
<sequence>MHRALFPLLLAVSLLAPTVHAQEAPAADVEEQTSEDAAPAATDNAPAIDTLALQRLRQENQRLRLQLQEAQSQAPLPLLSEEQKWFAVGGSVGVASFLLGLLVTRGRRRRQWLN</sequence>
<keyword evidence="2" id="KW-1133">Transmembrane helix</keyword>
<protein>
    <recommendedName>
        <fullName evidence="6">Translation initiation factor 2 (IF-2, GTPase)</fullName>
    </recommendedName>
</protein>
<feature type="region of interest" description="Disordered" evidence="1">
    <location>
        <begin position="23"/>
        <end position="44"/>
    </location>
</feature>
<evidence type="ECO:0000313" key="5">
    <source>
        <dbReference type="Proteomes" id="UP000235881"/>
    </source>
</evidence>
<dbReference type="AlphaFoldDB" id="A0A1S8ET99"/>
<keyword evidence="2" id="KW-0472">Membrane</keyword>
<proteinExistence type="predicted"/>
<keyword evidence="2" id="KW-0812">Transmembrane</keyword>
<feature type="transmembrane region" description="Helical" evidence="2">
    <location>
        <begin position="85"/>
        <end position="104"/>
    </location>
</feature>
<evidence type="ECO:0008006" key="6">
    <source>
        <dbReference type="Google" id="ProtNLM"/>
    </source>
</evidence>
<feature type="chain" id="PRO_5015070050" description="Translation initiation factor 2 (IF-2, GTPase)" evidence="3">
    <location>
        <begin position="22"/>
        <end position="114"/>
    </location>
</feature>
<keyword evidence="3" id="KW-0732">Signal</keyword>
<gene>
    <name evidence="4" type="ORF">CXK95_16610</name>
</gene>
<evidence type="ECO:0000256" key="3">
    <source>
        <dbReference type="SAM" id="SignalP"/>
    </source>
</evidence>
<keyword evidence="5" id="KW-1185">Reference proteome</keyword>
<name>A0A1S8ET99_9GAMM</name>
<dbReference type="RefSeq" id="WP_054095200.1">
    <property type="nucleotide sequence ID" value="NZ_CP065721.1"/>
</dbReference>
<dbReference type="EMBL" id="POUK01000007">
    <property type="protein sequence ID" value="PNF75231.1"/>
    <property type="molecule type" value="Genomic_DNA"/>
</dbReference>